<evidence type="ECO:0000313" key="2">
    <source>
        <dbReference type="Proteomes" id="UP000783863"/>
    </source>
</evidence>
<dbReference type="AlphaFoldDB" id="A0A8J7YGQ4"/>
<dbReference type="RefSeq" id="WP_220587283.1">
    <property type="nucleotide sequence ID" value="NZ_RKLQ01000001.1"/>
</dbReference>
<organism evidence="1 2">
    <name type="scientific">Haloarcula salinisoli</name>
    <dbReference type="NCBI Taxonomy" id="2487746"/>
    <lineage>
        <taxon>Archaea</taxon>
        <taxon>Methanobacteriati</taxon>
        <taxon>Methanobacteriota</taxon>
        <taxon>Stenosarchaea group</taxon>
        <taxon>Halobacteria</taxon>
        <taxon>Halobacteriales</taxon>
        <taxon>Haloarculaceae</taxon>
        <taxon>Haloarcula</taxon>
    </lineage>
</organism>
<gene>
    <name evidence="1" type="ORF">EGD98_05175</name>
</gene>
<dbReference type="EMBL" id="RKLQ01000001">
    <property type="protein sequence ID" value="MBX0303063.1"/>
    <property type="molecule type" value="Genomic_DNA"/>
</dbReference>
<dbReference type="InterPro" id="IPR046783">
    <property type="entry name" value="HTH_63"/>
</dbReference>
<comment type="caution">
    <text evidence="1">The sequence shown here is derived from an EMBL/GenBank/DDBJ whole genome shotgun (WGS) entry which is preliminary data.</text>
</comment>
<proteinExistence type="predicted"/>
<name>A0A8J7YGQ4_9EURY</name>
<reference evidence="1" key="1">
    <citation type="submission" date="2021-06" db="EMBL/GenBank/DDBJ databases">
        <title>Halomicroarcula sp. F24A a new haloarchaeum isolated from saline soil.</title>
        <authorList>
            <person name="Duran-Viseras A."/>
            <person name="Sanchez-Porro C."/>
            <person name="Ventosa A."/>
        </authorList>
    </citation>
    <scope>NUCLEOTIDE SEQUENCE</scope>
    <source>
        <strain evidence="1">F24A</strain>
    </source>
</reference>
<sequence length="176" mass="18747">MRADDATDPTLDALLPPTDSDLTATVFVHSLGPAECKSDQDQLVTELASLTERSVLDDLDLVVWGNSICTASPLTEVGNGQRILDAIGEFYDLAANSELSIAPFFNVSTVTTEYNPDAFSRIVPPSRAVAIYEAGELAAVFPCLLDGTAYTPENLVSHLARERTGETGAVVLDESV</sequence>
<dbReference type="Proteomes" id="UP000783863">
    <property type="component" value="Unassembled WGS sequence"/>
</dbReference>
<protein>
    <submittedName>
        <fullName evidence="1">Uncharacterized protein</fullName>
    </submittedName>
</protein>
<evidence type="ECO:0000313" key="1">
    <source>
        <dbReference type="EMBL" id="MBX0303063.1"/>
    </source>
</evidence>
<dbReference type="Pfam" id="PF20575">
    <property type="entry name" value="HTH_63"/>
    <property type="match status" value="1"/>
</dbReference>
<accession>A0A8J7YGQ4</accession>
<keyword evidence="2" id="KW-1185">Reference proteome</keyword>